<dbReference type="GO" id="GO:0006313">
    <property type="term" value="P:DNA transposition"/>
    <property type="evidence" value="ECO:0007669"/>
    <property type="project" value="InterPro"/>
</dbReference>
<comment type="function">
    <text evidence="1">Required for the transposition of the insertion element.</text>
</comment>
<dbReference type="STRING" id="999552.METH_07735"/>
<protein>
    <recommendedName>
        <fullName evidence="8">Mutator family transposase</fullName>
    </recommendedName>
</protein>
<evidence type="ECO:0000256" key="4">
    <source>
        <dbReference type="ARBA" id="ARBA00023125"/>
    </source>
</evidence>
<organism evidence="6 7">
    <name type="scientific">Leisingera methylohalidivorans DSM 14336</name>
    <dbReference type="NCBI Taxonomy" id="999552"/>
    <lineage>
        <taxon>Bacteria</taxon>
        <taxon>Pseudomonadati</taxon>
        <taxon>Pseudomonadota</taxon>
        <taxon>Alphaproteobacteria</taxon>
        <taxon>Rhodobacterales</taxon>
        <taxon>Roseobacteraceae</taxon>
        <taxon>Leisingera</taxon>
    </lineage>
</organism>
<accession>V9W023</accession>
<keyword evidence="3" id="KW-0815">Transposition</keyword>
<proteinExistence type="inferred from homology"/>
<dbReference type="InterPro" id="IPR001207">
    <property type="entry name" value="Transposase_mutator"/>
</dbReference>
<gene>
    <name evidence="6" type="ORF">METH_07735</name>
</gene>
<dbReference type="Proteomes" id="UP000018780">
    <property type="component" value="Chromosome"/>
</dbReference>
<dbReference type="EMBL" id="CP006773">
    <property type="protein sequence ID" value="AHD02985.1"/>
    <property type="molecule type" value="Genomic_DNA"/>
</dbReference>
<keyword evidence="5" id="KW-0233">DNA recombination</keyword>
<dbReference type="GO" id="GO:0003677">
    <property type="term" value="F:DNA binding"/>
    <property type="evidence" value="ECO:0007669"/>
    <property type="project" value="UniProtKB-KW"/>
</dbReference>
<dbReference type="HOGENOM" id="CLU_2023821_0_0_5"/>
<dbReference type="GO" id="GO:0004803">
    <property type="term" value="F:transposase activity"/>
    <property type="evidence" value="ECO:0007669"/>
    <property type="project" value="InterPro"/>
</dbReference>
<dbReference type="AlphaFoldDB" id="V9W023"/>
<dbReference type="OrthoDB" id="9793302at2"/>
<keyword evidence="4" id="KW-0238">DNA-binding</keyword>
<sequence>MYARGLTARESESSVRAQWRTGHIEEIYGFKASLSLFPAITGTVMQEVTVWQNRSLGPCYPVVFMASIRVNIRSDGAVTNTAAFVALATCRTGHGTFWAYGSRPMRGARCRAVCATAGFRTS</sequence>
<dbReference type="KEGG" id="lmd:METH_07735"/>
<evidence type="ECO:0000256" key="5">
    <source>
        <dbReference type="ARBA" id="ARBA00023172"/>
    </source>
</evidence>
<evidence type="ECO:0000256" key="2">
    <source>
        <dbReference type="ARBA" id="ARBA00010961"/>
    </source>
</evidence>
<evidence type="ECO:0000313" key="6">
    <source>
        <dbReference type="EMBL" id="AHD02985.1"/>
    </source>
</evidence>
<evidence type="ECO:0000256" key="3">
    <source>
        <dbReference type="ARBA" id="ARBA00022578"/>
    </source>
</evidence>
<evidence type="ECO:0008006" key="8">
    <source>
        <dbReference type="Google" id="ProtNLM"/>
    </source>
</evidence>
<reference evidence="6 7" key="1">
    <citation type="submission" date="2013-09" db="EMBL/GenBank/DDBJ databases">
        <authorList>
            <consortium name="DOE Joint Genome Institute"/>
            <person name="Klenk H.-P."/>
            <person name="Huntemann M."/>
            <person name="Han J."/>
            <person name="Chen A."/>
            <person name="Kyrpides N."/>
            <person name="Mavromatis K."/>
            <person name="Markowitz V."/>
            <person name="Palaniappan K."/>
            <person name="Ivanova N."/>
            <person name="Schaumberg A."/>
            <person name="Pati A."/>
            <person name="Liolios K."/>
            <person name="Nordberg H.P."/>
            <person name="Cantor M.N."/>
            <person name="Hua S.X."/>
            <person name="Woyke T."/>
        </authorList>
    </citation>
    <scope>NUCLEOTIDE SEQUENCE [LARGE SCALE GENOMIC DNA]</scope>
    <source>
        <strain evidence="6 7">DSM 14336</strain>
    </source>
</reference>
<keyword evidence="7" id="KW-1185">Reference proteome</keyword>
<name>V9W023_9RHOB</name>
<evidence type="ECO:0000313" key="7">
    <source>
        <dbReference type="Proteomes" id="UP000018780"/>
    </source>
</evidence>
<dbReference type="RefSeq" id="WP_024089821.1">
    <property type="nucleotide sequence ID" value="NC_023135.1"/>
</dbReference>
<evidence type="ECO:0000256" key="1">
    <source>
        <dbReference type="ARBA" id="ARBA00002190"/>
    </source>
</evidence>
<comment type="similarity">
    <text evidence="2">Belongs to the transposase mutator family.</text>
</comment>
<dbReference type="Pfam" id="PF00872">
    <property type="entry name" value="Transposase_mut"/>
    <property type="match status" value="1"/>
</dbReference>